<dbReference type="PROSITE" id="PS00450">
    <property type="entry name" value="ACONITASE_1"/>
    <property type="match status" value="1"/>
</dbReference>
<dbReference type="Gene3D" id="3.40.1060.10">
    <property type="entry name" value="Aconitase, Domain 2"/>
    <property type="match status" value="2"/>
</dbReference>
<dbReference type="InterPro" id="IPR015932">
    <property type="entry name" value="Aconitase_dom2"/>
</dbReference>
<dbReference type="EC" id="4.2.1.-" evidence="13"/>
<evidence type="ECO:0000256" key="11">
    <source>
        <dbReference type="ARBA" id="ARBA00023239"/>
    </source>
</evidence>
<feature type="domain" description="Aconitase A/isopropylmalate dehydratase small subunit swivel" evidence="15">
    <location>
        <begin position="637"/>
        <end position="765"/>
    </location>
</feature>
<evidence type="ECO:0000256" key="10">
    <source>
        <dbReference type="ARBA" id="ARBA00023128"/>
    </source>
</evidence>
<evidence type="ECO:0000313" key="17">
    <source>
        <dbReference type="Proteomes" id="UP000799441"/>
    </source>
</evidence>
<dbReference type="GO" id="GO:0005739">
    <property type="term" value="C:mitochondrion"/>
    <property type="evidence" value="ECO:0007669"/>
    <property type="project" value="UniProtKB-SubCell"/>
</dbReference>
<keyword evidence="7 13" id="KW-0809">Transit peptide</keyword>
<evidence type="ECO:0000259" key="14">
    <source>
        <dbReference type="Pfam" id="PF00330"/>
    </source>
</evidence>
<keyword evidence="8 13" id="KW-0408">Iron</keyword>
<reference evidence="16" key="1">
    <citation type="journal article" date="2020" name="Stud. Mycol.">
        <title>101 Dothideomycetes genomes: a test case for predicting lifestyles and emergence of pathogens.</title>
        <authorList>
            <person name="Haridas S."/>
            <person name="Albert R."/>
            <person name="Binder M."/>
            <person name="Bloem J."/>
            <person name="Labutti K."/>
            <person name="Salamov A."/>
            <person name="Andreopoulos B."/>
            <person name="Baker S."/>
            <person name="Barry K."/>
            <person name="Bills G."/>
            <person name="Bluhm B."/>
            <person name="Cannon C."/>
            <person name="Castanera R."/>
            <person name="Culley D."/>
            <person name="Daum C."/>
            <person name="Ezra D."/>
            <person name="Gonzalez J."/>
            <person name="Henrissat B."/>
            <person name="Kuo A."/>
            <person name="Liang C."/>
            <person name="Lipzen A."/>
            <person name="Lutzoni F."/>
            <person name="Magnuson J."/>
            <person name="Mondo S."/>
            <person name="Nolan M."/>
            <person name="Ohm R."/>
            <person name="Pangilinan J."/>
            <person name="Park H.-J."/>
            <person name="Ramirez L."/>
            <person name="Alfaro M."/>
            <person name="Sun H."/>
            <person name="Tritt A."/>
            <person name="Yoshinaga Y."/>
            <person name="Zwiers L.-H."/>
            <person name="Turgeon B."/>
            <person name="Goodwin S."/>
            <person name="Spatafora J."/>
            <person name="Crous P."/>
            <person name="Grigoriev I."/>
        </authorList>
    </citation>
    <scope>NUCLEOTIDE SEQUENCE</scope>
    <source>
        <strain evidence="16">CBS 116435</strain>
    </source>
</reference>
<name>A0A9P4QA84_9PEZI</name>
<accession>A0A9P4QA84</accession>
<gene>
    <name evidence="16" type="ORF">K431DRAFT_344710</name>
</gene>
<dbReference type="InterPro" id="IPR006248">
    <property type="entry name" value="Aconitase_mito-like"/>
</dbReference>
<dbReference type="EMBL" id="MU003776">
    <property type="protein sequence ID" value="KAF2723483.1"/>
    <property type="molecule type" value="Genomic_DNA"/>
</dbReference>
<keyword evidence="11 13" id="KW-0456">Lyase</keyword>
<dbReference type="InterPro" id="IPR015928">
    <property type="entry name" value="Aconitase/3IPM_dehydase_swvl"/>
</dbReference>
<protein>
    <recommendedName>
        <fullName evidence="4 13">Aconitate hydratase, mitochondrial</fullName>
        <shortName evidence="13">Aconitase</shortName>
        <ecNumber evidence="13">4.2.1.-</ecNumber>
    </recommendedName>
</protein>
<evidence type="ECO:0000256" key="2">
    <source>
        <dbReference type="ARBA" id="ARBA00004717"/>
    </source>
</evidence>
<dbReference type="Pfam" id="PF00694">
    <property type="entry name" value="Aconitase_C"/>
    <property type="match status" value="1"/>
</dbReference>
<comment type="cofactor">
    <cofactor evidence="13">
        <name>[4Fe-4S] cluster</name>
        <dbReference type="ChEBI" id="CHEBI:49883"/>
    </cofactor>
    <text evidence="13">Binds 1 [4Fe-4S] cluster per subunit.</text>
</comment>
<evidence type="ECO:0000313" key="16">
    <source>
        <dbReference type="EMBL" id="KAF2723483.1"/>
    </source>
</evidence>
<dbReference type="PRINTS" id="PR00415">
    <property type="entry name" value="ACONITASE"/>
</dbReference>
<dbReference type="Gene3D" id="3.20.19.10">
    <property type="entry name" value="Aconitase, domain 4"/>
    <property type="match status" value="1"/>
</dbReference>
<dbReference type="Gene3D" id="3.30.499.10">
    <property type="entry name" value="Aconitase, domain 3"/>
    <property type="match status" value="2"/>
</dbReference>
<evidence type="ECO:0000256" key="6">
    <source>
        <dbReference type="ARBA" id="ARBA00022723"/>
    </source>
</evidence>
<dbReference type="FunFam" id="3.20.19.10:FF:000002">
    <property type="entry name" value="Aconitate hydratase, mitochondrial"/>
    <property type="match status" value="1"/>
</dbReference>
<keyword evidence="6 13" id="KW-0479">Metal-binding</keyword>
<dbReference type="FunFam" id="3.30.499.10:FF:000003">
    <property type="entry name" value="Aconitate hydratase, mitochondrial"/>
    <property type="match status" value="1"/>
</dbReference>
<evidence type="ECO:0000256" key="3">
    <source>
        <dbReference type="ARBA" id="ARBA00007185"/>
    </source>
</evidence>
<comment type="pathway">
    <text evidence="2">Carbohydrate metabolism; tricarboxylic acid cycle; isocitrate from oxaloacetate: step 2/2.</text>
</comment>
<evidence type="ECO:0000256" key="9">
    <source>
        <dbReference type="ARBA" id="ARBA00023014"/>
    </source>
</evidence>
<dbReference type="AlphaFoldDB" id="A0A9P4QA84"/>
<dbReference type="Proteomes" id="UP000799441">
    <property type="component" value="Unassembled WGS sequence"/>
</dbReference>
<dbReference type="InterPro" id="IPR050926">
    <property type="entry name" value="Aconitase/IPM_isomerase"/>
</dbReference>
<dbReference type="GO" id="GO:0003994">
    <property type="term" value="F:aconitate hydratase activity"/>
    <property type="evidence" value="ECO:0007669"/>
    <property type="project" value="UniProtKB-EC"/>
</dbReference>
<dbReference type="SUPFAM" id="SSF53732">
    <property type="entry name" value="Aconitase iron-sulfur domain"/>
    <property type="match status" value="2"/>
</dbReference>
<feature type="domain" description="Aconitase/3-isopropylmalate dehydratase large subunit alpha/beta/alpha" evidence="14">
    <location>
        <begin position="66"/>
        <end position="267"/>
    </location>
</feature>
<dbReference type="GO" id="GO:0005829">
    <property type="term" value="C:cytosol"/>
    <property type="evidence" value="ECO:0007669"/>
    <property type="project" value="TreeGrafter"/>
</dbReference>
<dbReference type="NCBIfam" id="TIGR01340">
    <property type="entry name" value="aconitase_mito"/>
    <property type="match status" value="1"/>
</dbReference>
<dbReference type="InterPro" id="IPR018136">
    <property type="entry name" value="Aconitase_4Fe-4S_BS"/>
</dbReference>
<dbReference type="InterPro" id="IPR000573">
    <property type="entry name" value="AconitaseA/IPMdHydase_ssu_swvl"/>
</dbReference>
<dbReference type="InterPro" id="IPR015931">
    <property type="entry name" value="Acnase/IPM_dHydase_lsu_aba_1/3"/>
</dbReference>
<dbReference type="GO" id="GO:0006099">
    <property type="term" value="P:tricarboxylic acid cycle"/>
    <property type="evidence" value="ECO:0007669"/>
    <property type="project" value="UniProtKB-KW"/>
</dbReference>
<dbReference type="InterPro" id="IPR001030">
    <property type="entry name" value="Acoase/IPM_deHydtase_lsu_aba"/>
</dbReference>
<evidence type="ECO:0000259" key="15">
    <source>
        <dbReference type="Pfam" id="PF00694"/>
    </source>
</evidence>
<evidence type="ECO:0000256" key="4">
    <source>
        <dbReference type="ARBA" id="ARBA00015940"/>
    </source>
</evidence>
<dbReference type="OrthoDB" id="2224430at2759"/>
<proteinExistence type="inferred from homology"/>
<feature type="domain" description="Aconitase/3-isopropylmalate dehydratase large subunit alpha/beta/alpha" evidence="14">
    <location>
        <begin position="324"/>
        <end position="557"/>
    </location>
</feature>
<keyword evidence="5" id="KW-0816">Tricarboxylic acid cycle</keyword>
<comment type="similarity">
    <text evidence="3 13">Belongs to the aconitase/IPM isomerase family.</text>
</comment>
<comment type="subcellular location">
    <subcellularLocation>
        <location evidence="1 13">Mitochondrion</location>
    </subcellularLocation>
</comment>
<keyword evidence="17" id="KW-1185">Reference proteome</keyword>
<dbReference type="PANTHER" id="PTHR43160">
    <property type="entry name" value="ACONITATE HYDRATASE B"/>
    <property type="match status" value="1"/>
</dbReference>
<sequence length="835" mass="91127">MLSSRVAARHLPRISRRTFATVQDSPLTKKVEMTNWEKGHYINYAKMNENLNIVRKRLNRPLTYAEKILYSHLDDPHGQDIERGTSYLKLRPDRVACQDATAQMAILQFMSAGMPSVATPTTVHCDHLIEAQIGGEKDLERAQSINKEVYEFLSSACAKYNIGFWKPGSGIIHQIVLENYAFPGGLMIGTDSHTPNAGGLGMAAIGVGGADAVDVMANLPWELKAPKVIGVKLTGQLSGWTSPKDIILKVAGILTVKGGTGAIVEYFACSIGKELVYCVLDGTSSKTTFRDVVGLVVLLFNHGLISLHLFTSLSSVHRTPDLRPGVDSISCTGKATITNMGAEIGATTSLFPFDDRMYDYLATTKRKQIGDFARSYAAELREDEGAEYDELIELNLSELEPHINGPFTPDLATPISKFKEAVKANKWPEELKVGLIGSCTNSSYEDMSRAASIAQDALDHGIKAKSSFTVTPGSEQIRATIERDGQLKTLEDFGGMVLANACGPCIGQWDRRDVKKGEPNSIISSYNRNFTGRNDANPATHSFVTSPDLVVAMTIAGDLNFNPLTDSLKDKDGKEFRLKAPTGEGLPAQGYDPGRDTYQAPPADRESISVQVSPTSDRLQILSPFEPWDGKDALDLPILIKAQGKTTTDHISMAGPWLKYRGHLDNISNNMLIGAINSANGEANKVKNFTTGDVDAVPATARDYKKKGIKWVVIGDWNYGEGSSREHAALEPRHLGGLAIITRSFARIHETNLKKQGMIPLTFSEPADYDKIKPDDKVDLLCTELAVGQPITLRVHPADGSKTFDIKLSHTFNEGQLEWFKNGSALNTMAKEAGK</sequence>
<dbReference type="InterPro" id="IPR036008">
    <property type="entry name" value="Aconitase_4Fe-4S_dom"/>
</dbReference>
<evidence type="ECO:0000256" key="8">
    <source>
        <dbReference type="ARBA" id="ARBA00023004"/>
    </source>
</evidence>
<organism evidence="16 17">
    <name type="scientific">Polychaeton citri CBS 116435</name>
    <dbReference type="NCBI Taxonomy" id="1314669"/>
    <lineage>
        <taxon>Eukaryota</taxon>
        <taxon>Fungi</taxon>
        <taxon>Dikarya</taxon>
        <taxon>Ascomycota</taxon>
        <taxon>Pezizomycotina</taxon>
        <taxon>Dothideomycetes</taxon>
        <taxon>Dothideomycetidae</taxon>
        <taxon>Capnodiales</taxon>
        <taxon>Capnodiaceae</taxon>
        <taxon>Polychaeton</taxon>
    </lineage>
</organism>
<evidence type="ECO:0000256" key="12">
    <source>
        <dbReference type="ARBA" id="ARBA00023501"/>
    </source>
</evidence>
<keyword evidence="10 13" id="KW-0496">Mitochondrion</keyword>
<dbReference type="PROSITE" id="PS01244">
    <property type="entry name" value="ACONITASE_2"/>
    <property type="match status" value="1"/>
</dbReference>
<dbReference type="CDD" id="cd01584">
    <property type="entry name" value="AcnA_Mitochondrial"/>
    <property type="match status" value="1"/>
</dbReference>
<dbReference type="GO" id="GO:0051539">
    <property type="term" value="F:4 iron, 4 sulfur cluster binding"/>
    <property type="evidence" value="ECO:0007669"/>
    <property type="project" value="UniProtKB-UniRule"/>
</dbReference>
<keyword evidence="9 13" id="KW-0411">Iron-sulfur</keyword>
<evidence type="ECO:0000256" key="5">
    <source>
        <dbReference type="ARBA" id="ARBA00022532"/>
    </source>
</evidence>
<dbReference type="Pfam" id="PF00330">
    <property type="entry name" value="Aconitase"/>
    <property type="match status" value="2"/>
</dbReference>
<dbReference type="PANTHER" id="PTHR43160:SF3">
    <property type="entry name" value="ACONITATE HYDRATASE, MITOCHONDRIAL"/>
    <property type="match status" value="1"/>
</dbReference>
<evidence type="ECO:0000256" key="13">
    <source>
        <dbReference type="RuleBase" id="RU362107"/>
    </source>
</evidence>
<comment type="caution">
    <text evidence="16">The sequence shown here is derived from an EMBL/GenBank/DDBJ whole genome shotgun (WGS) entry which is preliminary data.</text>
</comment>
<comment type="catalytic activity">
    <reaction evidence="12">
        <text>citrate = D-threo-isocitrate</text>
        <dbReference type="Rhea" id="RHEA:10336"/>
        <dbReference type="ChEBI" id="CHEBI:15562"/>
        <dbReference type="ChEBI" id="CHEBI:16947"/>
        <dbReference type="EC" id="4.2.1.3"/>
    </reaction>
</comment>
<dbReference type="GO" id="GO:0046872">
    <property type="term" value="F:metal ion binding"/>
    <property type="evidence" value="ECO:0007669"/>
    <property type="project" value="UniProtKB-UniRule"/>
</dbReference>
<dbReference type="FunFam" id="3.30.499.10:FF:000004">
    <property type="entry name" value="Aconitate hydratase, mitochondrial"/>
    <property type="match status" value="1"/>
</dbReference>
<dbReference type="SUPFAM" id="SSF52016">
    <property type="entry name" value="LeuD/IlvD-like"/>
    <property type="match status" value="1"/>
</dbReference>
<evidence type="ECO:0000256" key="7">
    <source>
        <dbReference type="ARBA" id="ARBA00022946"/>
    </source>
</evidence>
<evidence type="ECO:0000256" key="1">
    <source>
        <dbReference type="ARBA" id="ARBA00004173"/>
    </source>
</evidence>